<keyword evidence="1" id="KW-0645">Protease</keyword>
<dbReference type="GO" id="GO:0015074">
    <property type="term" value="P:DNA integration"/>
    <property type="evidence" value="ECO:0007669"/>
    <property type="project" value="InterPro"/>
</dbReference>
<dbReference type="InterPro" id="IPR043502">
    <property type="entry name" value="DNA/RNA_pol_sf"/>
</dbReference>
<feature type="compositionally biased region" description="Low complexity" evidence="5">
    <location>
        <begin position="446"/>
        <end position="463"/>
    </location>
</feature>
<feature type="compositionally biased region" description="Polar residues" evidence="5">
    <location>
        <begin position="470"/>
        <end position="479"/>
    </location>
</feature>
<dbReference type="InterPro" id="IPR025724">
    <property type="entry name" value="GAG-pre-integrase_dom"/>
</dbReference>
<feature type="compositionally biased region" description="Acidic residues" evidence="5">
    <location>
        <begin position="423"/>
        <end position="442"/>
    </location>
</feature>
<keyword evidence="4" id="KW-0378">Hydrolase</keyword>
<dbReference type="InterPro" id="IPR012337">
    <property type="entry name" value="RNaseH-like_sf"/>
</dbReference>
<protein>
    <recommendedName>
        <fullName evidence="6">Integrase catalytic domain-containing protein</fullName>
    </recommendedName>
</protein>
<dbReference type="CDD" id="cd09272">
    <property type="entry name" value="RNase_HI_RT_Ty1"/>
    <property type="match status" value="1"/>
</dbReference>
<dbReference type="GO" id="GO:0004190">
    <property type="term" value="F:aspartic-type endopeptidase activity"/>
    <property type="evidence" value="ECO:0007669"/>
    <property type="project" value="UniProtKB-KW"/>
</dbReference>
<dbReference type="GO" id="GO:0046872">
    <property type="term" value="F:metal ion binding"/>
    <property type="evidence" value="ECO:0007669"/>
    <property type="project" value="UniProtKB-KW"/>
</dbReference>
<evidence type="ECO:0000259" key="6">
    <source>
        <dbReference type="PROSITE" id="PS50994"/>
    </source>
</evidence>
<evidence type="ECO:0000313" key="7">
    <source>
        <dbReference type="EMBL" id="WVZ93304.1"/>
    </source>
</evidence>
<gene>
    <name evidence="7" type="ORF">U9M48_039295</name>
</gene>
<reference evidence="7 8" key="1">
    <citation type="submission" date="2024-02" db="EMBL/GenBank/DDBJ databases">
        <title>High-quality chromosome-scale genome assembly of Pensacola bahiagrass (Paspalum notatum Flugge var. saurae).</title>
        <authorList>
            <person name="Vega J.M."/>
            <person name="Podio M."/>
            <person name="Orjuela J."/>
            <person name="Siena L.A."/>
            <person name="Pessino S.C."/>
            <person name="Combes M.C."/>
            <person name="Mariac C."/>
            <person name="Albertini E."/>
            <person name="Pupilli F."/>
            <person name="Ortiz J.P.A."/>
            <person name="Leblanc O."/>
        </authorList>
    </citation>
    <scope>NUCLEOTIDE SEQUENCE [LARGE SCALE GENOMIC DNA]</scope>
    <source>
        <strain evidence="7">R1</strain>
        <tissue evidence="7">Leaf</tissue>
    </source>
</reference>
<dbReference type="InterPro" id="IPR001584">
    <property type="entry name" value="Integrase_cat-core"/>
</dbReference>
<dbReference type="Pfam" id="PF00665">
    <property type="entry name" value="rve"/>
    <property type="match status" value="1"/>
</dbReference>
<dbReference type="Pfam" id="PF07727">
    <property type="entry name" value="RVT_2"/>
    <property type="match status" value="1"/>
</dbReference>
<dbReference type="Proteomes" id="UP001341281">
    <property type="component" value="Chromosome 09"/>
</dbReference>
<dbReference type="SUPFAM" id="SSF56672">
    <property type="entry name" value="DNA/RNA polymerases"/>
    <property type="match status" value="1"/>
</dbReference>
<evidence type="ECO:0000256" key="3">
    <source>
        <dbReference type="ARBA" id="ARBA00022750"/>
    </source>
</evidence>
<dbReference type="GO" id="GO:0006508">
    <property type="term" value="P:proteolysis"/>
    <property type="evidence" value="ECO:0007669"/>
    <property type="project" value="UniProtKB-KW"/>
</dbReference>
<name>A0AAQ3UKG4_PASNO</name>
<keyword evidence="2" id="KW-0479">Metal-binding</keyword>
<evidence type="ECO:0000313" key="8">
    <source>
        <dbReference type="Proteomes" id="UP001341281"/>
    </source>
</evidence>
<feature type="region of interest" description="Disordered" evidence="5">
    <location>
        <begin position="419"/>
        <end position="493"/>
    </location>
</feature>
<keyword evidence="8" id="KW-1185">Reference proteome</keyword>
<feature type="domain" description="Integrase catalytic" evidence="6">
    <location>
        <begin position="191"/>
        <end position="353"/>
    </location>
</feature>
<dbReference type="InterPro" id="IPR013103">
    <property type="entry name" value="RVT_2"/>
</dbReference>
<organism evidence="7 8">
    <name type="scientific">Paspalum notatum var. saurae</name>
    <dbReference type="NCBI Taxonomy" id="547442"/>
    <lineage>
        <taxon>Eukaryota</taxon>
        <taxon>Viridiplantae</taxon>
        <taxon>Streptophyta</taxon>
        <taxon>Embryophyta</taxon>
        <taxon>Tracheophyta</taxon>
        <taxon>Spermatophyta</taxon>
        <taxon>Magnoliopsida</taxon>
        <taxon>Liliopsida</taxon>
        <taxon>Poales</taxon>
        <taxon>Poaceae</taxon>
        <taxon>PACMAD clade</taxon>
        <taxon>Panicoideae</taxon>
        <taxon>Andropogonodae</taxon>
        <taxon>Paspaleae</taxon>
        <taxon>Paspalinae</taxon>
        <taxon>Paspalum</taxon>
    </lineage>
</organism>
<proteinExistence type="predicted"/>
<dbReference type="GO" id="GO:0003676">
    <property type="term" value="F:nucleic acid binding"/>
    <property type="evidence" value="ECO:0007669"/>
    <property type="project" value="InterPro"/>
</dbReference>
<dbReference type="InterPro" id="IPR039537">
    <property type="entry name" value="Retrotran_Ty1/copia-like"/>
</dbReference>
<dbReference type="SUPFAM" id="SSF53098">
    <property type="entry name" value="Ribonuclease H-like"/>
    <property type="match status" value="1"/>
</dbReference>
<dbReference type="InterPro" id="IPR054722">
    <property type="entry name" value="PolX-like_BBD"/>
</dbReference>
<dbReference type="PROSITE" id="PS50994">
    <property type="entry name" value="INTEGRASE"/>
    <property type="match status" value="1"/>
</dbReference>
<evidence type="ECO:0000256" key="2">
    <source>
        <dbReference type="ARBA" id="ARBA00022723"/>
    </source>
</evidence>
<sequence length="1104" mass="123739">MENVWTMDSGCSRLMTGHRKWFSNLNPVSTKEYITFGDNGQGKVLGVGSVSLSAKLSLREVAFVRNLGFNLVSVSQLLDEGFDVRFKKGACCVLDAEETLICSLLPFGLVFRVDLTSVSGPACCMVASPSADIWKWHRRLGYLSFDLLVRLSSMGLIRQLPKLRAEKDLVCHPCRHGKIVAASHIPVSQVMTSYPDELLHIDTVGLARVASISGKWYVLVVVDDFSRFSWVFFMEFKDEVFGFVQDLRNESHKAMRAIRSDNGGEFKNSHFENFCHGLGLEHQFYSPYTPPQNGVVERKNRTLIEMERTMLDEHRTPRRFWAEAVNTTCYIANRIFLRAFLGKTSYELRFGRHPSVKHLRAFGCRCFVLKKVGHLDKFESHCLDGIFLGYASSSRRFAKQVVESCEVFFDEAMPSTTPAFELLGDDEEGTPIFEGEEGAVDDGDARATALAAAPTPSTTSSDDNGGPLPTASSSLSRQQAHAEAGPAEDAGEVTSEIVPSRQVQRDHPPHRLIGDIHQRVTRSSVASLAFFSHSAYVASFEPWNVSLALSDPNWMNAMHEELENFERNHVWDLVEPPPNYRPIGTKCVFKNKQGENGMVVRNKARLVVQSFCQKEGIDYEETFAPIARLEAIRILLAFAASKGFKLQQMDVKSAFLNGFIEEEVYVRQPPGFESARFLNRETLYGVKDWYARLKSFLLKSGFVMGSVNKILFLLSRGSDTLIVQIYVDDIIFGGSSHALVSSFAEQMSREFEMSLMGELLFLGLQIKKGPEEIFVHQAKYTRDILKKFEMGDSKPMMTPMSTNTALDADEDGASVDQKEFRGMIGSILYLTAIRPDIQFAVCLCARYQACPRTSHHQAVKHIFRYLKFTPDLGLWYFSGSFFSLRGFSDADHAGCRIDRKSTSDTCQLLETSLVSWSSRNVSLSTTEAEYIVAASYCSQLLWMKDTLSDFGLKFGKIPLLVDSTSAIFVAKNLVLHSRTKHIDVRFHFLRDHYEKGDIDLVHVVSANQLANILTKPLEFDAFTHLRGELGVTSWRCVDNALIKGEIASQWTSLIALLRPSDGLEVDDEDLDGLRQKPSNGPEAMLGVGRPWKLGTRRGGSATVM</sequence>
<evidence type="ECO:0000256" key="4">
    <source>
        <dbReference type="ARBA" id="ARBA00022801"/>
    </source>
</evidence>
<dbReference type="PANTHER" id="PTHR42648:SF21">
    <property type="entry name" value="CYSTEINE-RICH RLK (RECEPTOR-LIKE PROTEIN KINASE) 8"/>
    <property type="match status" value="1"/>
</dbReference>
<dbReference type="EMBL" id="CP144753">
    <property type="protein sequence ID" value="WVZ93304.1"/>
    <property type="molecule type" value="Genomic_DNA"/>
</dbReference>
<evidence type="ECO:0000256" key="5">
    <source>
        <dbReference type="SAM" id="MobiDB-lite"/>
    </source>
</evidence>
<dbReference type="PANTHER" id="PTHR42648">
    <property type="entry name" value="TRANSPOSASE, PUTATIVE-RELATED"/>
    <property type="match status" value="1"/>
</dbReference>
<accession>A0AAQ3UKG4</accession>
<dbReference type="AlphaFoldDB" id="A0AAQ3UKG4"/>
<keyword evidence="3" id="KW-0064">Aspartyl protease</keyword>
<evidence type="ECO:0000256" key="1">
    <source>
        <dbReference type="ARBA" id="ARBA00022670"/>
    </source>
</evidence>
<dbReference type="Pfam" id="PF22936">
    <property type="entry name" value="Pol_BBD"/>
    <property type="match status" value="1"/>
</dbReference>
<dbReference type="Pfam" id="PF13976">
    <property type="entry name" value="gag_pre-integrs"/>
    <property type="match status" value="1"/>
</dbReference>
<dbReference type="InterPro" id="IPR036397">
    <property type="entry name" value="RNaseH_sf"/>
</dbReference>
<dbReference type="Gene3D" id="3.30.420.10">
    <property type="entry name" value="Ribonuclease H-like superfamily/Ribonuclease H"/>
    <property type="match status" value="1"/>
</dbReference>
<feature type="region of interest" description="Disordered" evidence="5">
    <location>
        <begin position="1068"/>
        <end position="1089"/>
    </location>
</feature>